<feature type="compositionally biased region" description="Pro residues" evidence="1">
    <location>
        <begin position="142"/>
        <end position="154"/>
    </location>
</feature>
<dbReference type="AlphaFoldDB" id="A0A9D3RR32"/>
<organism evidence="2 3">
    <name type="scientific">Anguilla anguilla</name>
    <name type="common">European freshwater eel</name>
    <name type="synonym">Muraena anguilla</name>
    <dbReference type="NCBI Taxonomy" id="7936"/>
    <lineage>
        <taxon>Eukaryota</taxon>
        <taxon>Metazoa</taxon>
        <taxon>Chordata</taxon>
        <taxon>Craniata</taxon>
        <taxon>Vertebrata</taxon>
        <taxon>Euteleostomi</taxon>
        <taxon>Actinopterygii</taxon>
        <taxon>Neopterygii</taxon>
        <taxon>Teleostei</taxon>
        <taxon>Anguilliformes</taxon>
        <taxon>Anguillidae</taxon>
        <taxon>Anguilla</taxon>
    </lineage>
</organism>
<evidence type="ECO:0000313" key="3">
    <source>
        <dbReference type="Proteomes" id="UP001044222"/>
    </source>
</evidence>
<feature type="region of interest" description="Disordered" evidence="1">
    <location>
        <begin position="447"/>
        <end position="473"/>
    </location>
</feature>
<dbReference type="EMBL" id="JAFIRN010000011">
    <property type="protein sequence ID" value="KAG5839111.1"/>
    <property type="molecule type" value="Genomic_DNA"/>
</dbReference>
<evidence type="ECO:0000313" key="2">
    <source>
        <dbReference type="EMBL" id="KAG5839111.1"/>
    </source>
</evidence>
<gene>
    <name evidence="2" type="ORF">ANANG_G00201460</name>
</gene>
<proteinExistence type="predicted"/>
<feature type="compositionally biased region" description="Basic and acidic residues" evidence="1">
    <location>
        <begin position="392"/>
        <end position="403"/>
    </location>
</feature>
<reference evidence="2" key="1">
    <citation type="submission" date="2021-01" db="EMBL/GenBank/DDBJ databases">
        <title>A chromosome-scale assembly of European eel, Anguilla anguilla.</title>
        <authorList>
            <person name="Henkel C."/>
            <person name="Jong-Raadsen S.A."/>
            <person name="Dufour S."/>
            <person name="Weltzien F.-A."/>
            <person name="Palstra A.P."/>
            <person name="Pelster B."/>
            <person name="Spaink H.P."/>
            <person name="Van Den Thillart G.E."/>
            <person name="Jansen H."/>
            <person name="Zahm M."/>
            <person name="Klopp C."/>
            <person name="Cedric C."/>
            <person name="Louis A."/>
            <person name="Berthelot C."/>
            <person name="Parey E."/>
            <person name="Roest Crollius H."/>
            <person name="Montfort J."/>
            <person name="Robinson-Rechavi M."/>
            <person name="Bucao C."/>
            <person name="Bouchez O."/>
            <person name="Gislard M."/>
            <person name="Lluch J."/>
            <person name="Milhes M."/>
            <person name="Lampietro C."/>
            <person name="Lopez Roques C."/>
            <person name="Donnadieu C."/>
            <person name="Braasch I."/>
            <person name="Desvignes T."/>
            <person name="Postlethwait J."/>
            <person name="Bobe J."/>
            <person name="Guiguen Y."/>
            <person name="Dirks R."/>
        </authorList>
    </citation>
    <scope>NUCLEOTIDE SEQUENCE</scope>
    <source>
        <strain evidence="2">Tag_6206</strain>
        <tissue evidence="2">Liver</tissue>
    </source>
</reference>
<feature type="compositionally biased region" description="Basic and acidic residues" evidence="1">
    <location>
        <begin position="450"/>
        <end position="461"/>
    </location>
</feature>
<comment type="caution">
    <text evidence="2">The sequence shown here is derived from an EMBL/GenBank/DDBJ whole genome shotgun (WGS) entry which is preliminary data.</text>
</comment>
<dbReference type="PANTHER" id="PTHR38004">
    <property type="entry name" value="PROLINE-RICH PROTEIN 33"/>
    <property type="match status" value="1"/>
</dbReference>
<feature type="compositionally biased region" description="Pro residues" evidence="1">
    <location>
        <begin position="217"/>
        <end position="227"/>
    </location>
</feature>
<feature type="compositionally biased region" description="Polar residues" evidence="1">
    <location>
        <begin position="232"/>
        <end position="249"/>
    </location>
</feature>
<protein>
    <submittedName>
        <fullName evidence="2">Uncharacterized protein</fullName>
    </submittedName>
</protein>
<dbReference type="InterPro" id="IPR028004">
    <property type="entry name" value="DUF4643"/>
</dbReference>
<sequence>MSCGGSYPPAGGAVLERAVGEQGLQQGVQCPGVSRTPTPTRGCGWAQDERSCLTAQPGSCRQQSLAPKKPALAQAAVSEESLPSLHSNYHFLDAEMLMALSAAPQSGLLDAQFPPALLPKPGKDNARLQKLLKKSAKKRPAAPTPQPAPVPLHPVPVNEASPDQEHSDVSTPPKTPDSLAYSSTQYARFTVKSFYQHTPSPYPHLHGAARGKTAQFPPQPNAAPPPGFQQQKAAGSTDNQSESGWQAPNTDAAGAAGKAAQEKIPAEVGASTSGKKKNEGEKALVKAAPQSKMLQMAKGLKSKISGWARLKKHMVVEPEEPTFPEPESESRKEGGGGEAPEAGDAGERSSSGGDRDAPKNPPRAMKMWDAVLFQMFATKENIMQQINAGKSASEKKELAEQPPKELPSFVHRLPVLLYSPRFDARKLKEAASGPLTKIAAVFERGLLSRKQPDEEPKDFNRTARGFNTGSKTA</sequence>
<feature type="region of interest" description="Disordered" evidence="1">
    <location>
        <begin position="196"/>
        <end position="365"/>
    </location>
</feature>
<dbReference type="PANTHER" id="PTHR38004:SF1">
    <property type="entry name" value="PROLINE-RICH PROTEIN 33"/>
    <property type="match status" value="1"/>
</dbReference>
<evidence type="ECO:0000256" key="1">
    <source>
        <dbReference type="SAM" id="MobiDB-lite"/>
    </source>
</evidence>
<keyword evidence="3" id="KW-1185">Reference proteome</keyword>
<name>A0A9D3RR32_ANGAN</name>
<dbReference type="Proteomes" id="UP001044222">
    <property type="component" value="Chromosome 11"/>
</dbReference>
<dbReference type="Pfam" id="PF15485">
    <property type="entry name" value="DUF4643"/>
    <property type="match status" value="1"/>
</dbReference>
<feature type="region of interest" description="Disordered" evidence="1">
    <location>
        <begin position="386"/>
        <end position="405"/>
    </location>
</feature>
<accession>A0A9D3RR32</accession>
<feature type="region of interest" description="Disordered" evidence="1">
    <location>
        <begin position="134"/>
        <end position="182"/>
    </location>
</feature>